<keyword evidence="1" id="KW-1133">Transmembrane helix</keyword>
<feature type="transmembrane region" description="Helical" evidence="1">
    <location>
        <begin position="236"/>
        <end position="256"/>
    </location>
</feature>
<name>A0A4Z0PWU9_9BACT</name>
<protein>
    <recommendedName>
        <fullName evidence="4">M50 family peptidase</fullName>
    </recommendedName>
</protein>
<feature type="transmembrane region" description="Helical" evidence="1">
    <location>
        <begin position="363"/>
        <end position="390"/>
    </location>
</feature>
<dbReference type="EMBL" id="SRLC01000002">
    <property type="protein sequence ID" value="TGE21373.1"/>
    <property type="molecule type" value="Genomic_DNA"/>
</dbReference>
<comment type="caution">
    <text evidence="2">The sequence shown here is derived from an EMBL/GenBank/DDBJ whole genome shotgun (WGS) entry which is preliminary data.</text>
</comment>
<evidence type="ECO:0000313" key="3">
    <source>
        <dbReference type="Proteomes" id="UP000297549"/>
    </source>
</evidence>
<evidence type="ECO:0008006" key="4">
    <source>
        <dbReference type="Google" id="ProtNLM"/>
    </source>
</evidence>
<accession>A0A4Z0PWU9</accession>
<evidence type="ECO:0000313" key="2">
    <source>
        <dbReference type="EMBL" id="TGE21373.1"/>
    </source>
</evidence>
<dbReference type="OrthoDB" id="982335at2"/>
<keyword evidence="3" id="KW-1185">Reference proteome</keyword>
<dbReference type="RefSeq" id="WP_135463923.1">
    <property type="nucleotide sequence ID" value="NZ_SRLC01000002.1"/>
</dbReference>
<keyword evidence="1" id="KW-0472">Membrane</keyword>
<feature type="transmembrane region" description="Helical" evidence="1">
    <location>
        <begin position="161"/>
        <end position="186"/>
    </location>
</feature>
<dbReference type="AlphaFoldDB" id="A0A4Z0PWU9"/>
<proteinExistence type="predicted"/>
<dbReference type="Proteomes" id="UP000297549">
    <property type="component" value="Unassembled WGS sequence"/>
</dbReference>
<sequence>MNVLLNPDFELIFRREQDDGDELFFKDRLRGNLLRLSAIEYEIIAYFSEQNSYEQVVRHYAQEFDIDTGFVVQLTNKALETKLLVDDNYQQEKLRRQYTGNQIVNNILSYYLYQLNPLLRRLHLAVVPEFKGNFRFFKLFSVDFTASGFNRLIGRRGVQQGLMAATALLLLGLVAAVAHLLAGISWSEVAAAVAYPGGGWVVPLLVLGTVITSLLHECGHLVVYRRFGGQTSQMGLALLLTVFPAVYVTMDSLYLWDSKRQRFLVTIAGVVVDAVVVAGLLVFLLTRAHGPGAFYAAVLLYITVVRTVTNLNPFIPGTDGYFILADVLGRSALYQECFDASKKCLARVLRGGPAVSGAHVLGLAYIVASVCCISFYYLLFAVALFTPLFLRLL</sequence>
<organism evidence="2 3">
    <name type="scientific">Hymenobacter aquaticus</name>
    <dbReference type="NCBI Taxonomy" id="1867101"/>
    <lineage>
        <taxon>Bacteria</taxon>
        <taxon>Pseudomonadati</taxon>
        <taxon>Bacteroidota</taxon>
        <taxon>Cytophagia</taxon>
        <taxon>Cytophagales</taxon>
        <taxon>Hymenobacteraceae</taxon>
        <taxon>Hymenobacter</taxon>
    </lineage>
</organism>
<feature type="transmembrane region" description="Helical" evidence="1">
    <location>
        <begin position="262"/>
        <end position="285"/>
    </location>
</feature>
<keyword evidence="1" id="KW-0812">Transmembrane</keyword>
<reference evidence="2 3" key="1">
    <citation type="submission" date="2019-04" db="EMBL/GenBank/DDBJ databases">
        <authorList>
            <person name="Feng G."/>
            <person name="Zhang J."/>
            <person name="Zhu H."/>
        </authorList>
    </citation>
    <scope>NUCLEOTIDE SEQUENCE [LARGE SCALE GENOMIC DNA]</scope>
    <source>
        <strain evidence="2 3">JCM 31653</strain>
    </source>
</reference>
<gene>
    <name evidence="2" type="ORF">E5K00_13875</name>
</gene>
<feature type="transmembrane region" description="Helical" evidence="1">
    <location>
        <begin position="192"/>
        <end position="215"/>
    </location>
</feature>
<evidence type="ECO:0000256" key="1">
    <source>
        <dbReference type="SAM" id="Phobius"/>
    </source>
</evidence>